<evidence type="ECO:0000256" key="1">
    <source>
        <dbReference type="ARBA" id="ARBA00022741"/>
    </source>
</evidence>
<keyword evidence="5" id="KW-1185">Reference proteome</keyword>
<dbReference type="Proteomes" id="UP000035763">
    <property type="component" value="Unassembled WGS sequence"/>
</dbReference>
<feature type="domain" description="ABC transporter" evidence="3">
    <location>
        <begin position="11"/>
        <end position="221"/>
    </location>
</feature>
<reference evidence="4 5" key="1">
    <citation type="journal article" date="2013" name="ISME J.">
        <title>A metabolic model for members of the genus Tetrasphaera involved in enhanced biological phosphorus removal.</title>
        <authorList>
            <person name="Kristiansen R."/>
            <person name="Nguyen H.T.T."/>
            <person name="Saunders A.M."/>
            <person name="Nielsen J.L."/>
            <person name="Wimmer R."/>
            <person name="Le V.Q."/>
            <person name="McIlroy S.J."/>
            <person name="Petrovski S."/>
            <person name="Seviour R.J."/>
            <person name="Calteau A."/>
            <person name="Nielsen K.L."/>
            <person name="Nielsen P.H."/>
        </authorList>
    </citation>
    <scope>NUCLEOTIDE SEQUENCE [LARGE SCALE GENOMIC DNA]</scope>
    <source>
        <strain evidence="4 5">Ben110</strain>
    </source>
</reference>
<dbReference type="STRING" id="1193182.BN11_860019"/>
<keyword evidence="2 4" id="KW-0067">ATP-binding</keyword>
<dbReference type="PROSITE" id="PS50893">
    <property type="entry name" value="ABC_TRANSPORTER_2"/>
    <property type="match status" value="1"/>
</dbReference>
<name>W6K4V0_9MICO</name>
<proteinExistence type="predicted"/>
<dbReference type="OrthoDB" id="6198786at2"/>
<protein>
    <submittedName>
        <fullName evidence="4">ATP-binding protein of sugar ABC transporter</fullName>
    </submittedName>
</protein>
<dbReference type="RefSeq" id="WP_048696212.1">
    <property type="nucleotide sequence ID" value="NZ_HG764815.1"/>
</dbReference>
<dbReference type="SMART" id="SM00382">
    <property type="entry name" value="AAA"/>
    <property type="match status" value="1"/>
</dbReference>
<keyword evidence="1" id="KW-0547">Nucleotide-binding</keyword>
<organism evidence="4 5">
    <name type="scientific">Nostocoides australiense Ben110</name>
    <dbReference type="NCBI Taxonomy" id="1193182"/>
    <lineage>
        <taxon>Bacteria</taxon>
        <taxon>Bacillati</taxon>
        <taxon>Actinomycetota</taxon>
        <taxon>Actinomycetes</taxon>
        <taxon>Micrococcales</taxon>
        <taxon>Intrasporangiaceae</taxon>
        <taxon>Nostocoides</taxon>
    </lineage>
</organism>
<gene>
    <name evidence="4" type="ORF">BN11_860019</name>
</gene>
<dbReference type="PANTHER" id="PTHR43158">
    <property type="entry name" value="SKFA PEPTIDE EXPORT ATP-BINDING PROTEIN SKFE"/>
    <property type="match status" value="1"/>
</dbReference>
<dbReference type="GO" id="GO:0005524">
    <property type="term" value="F:ATP binding"/>
    <property type="evidence" value="ECO:0007669"/>
    <property type="project" value="UniProtKB-KW"/>
</dbReference>
<dbReference type="EMBL" id="CAJA01000514">
    <property type="protein sequence ID" value="CCH75649.1"/>
    <property type="molecule type" value="Genomic_DNA"/>
</dbReference>
<evidence type="ECO:0000259" key="3">
    <source>
        <dbReference type="PROSITE" id="PS50893"/>
    </source>
</evidence>
<dbReference type="Pfam" id="PF00005">
    <property type="entry name" value="ABC_tran"/>
    <property type="match status" value="1"/>
</dbReference>
<dbReference type="InterPro" id="IPR003439">
    <property type="entry name" value="ABC_transporter-like_ATP-bd"/>
</dbReference>
<evidence type="ECO:0000313" key="5">
    <source>
        <dbReference type="Proteomes" id="UP000035763"/>
    </source>
</evidence>
<evidence type="ECO:0000256" key="2">
    <source>
        <dbReference type="ARBA" id="ARBA00022840"/>
    </source>
</evidence>
<evidence type="ECO:0000313" key="4">
    <source>
        <dbReference type="EMBL" id="CCH75649.1"/>
    </source>
</evidence>
<dbReference type="InterPro" id="IPR027417">
    <property type="entry name" value="P-loop_NTPase"/>
</dbReference>
<dbReference type="GO" id="GO:0016887">
    <property type="term" value="F:ATP hydrolysis activity"/>
    <property type="evidence" value="ECO:0007669"/>
    <property type="project" value="InterPro"/>
</dbReference>
<dbReference type="AlphaFoldDB" id="W6K4V0"/>
<dbReference type="PANTHER" id="PTHR43158:SF2">
    <property type="entry name" value="SKFA PEPTIDE EXPORT ATP-BINDING PROTEIN SKFE"/>
    <property type="match status" value="1"/>
</dbReference>
<dbReference type="InterPro" id="IPR003593">
    <property type="entry name" value="AAA+_ATPase"/>
</dbReference>
<accession>W6K4V0</accession>
<dbReference type="Gene3D" id="3.40.50.300">
    <property type="entry name" value="P-loop containing nucleotide triphosphate hydrolases"/>
    <property type="match status" value="1"/>
</dbReference>
<sequence length="221" mass="23342">MNGGSAAGPRVVADRVSKTIGVVTLLAPTSVTAEPGRALVVRGRNGIGKTTLLKIVAGTLAATTGTVTIDGRPSDERDKTIRRRVAALLGAPAAYRDLTLRDHLTLIDATWGGDSDTCEERVGNALGLLGIGDLAARFPHELSSGQGQLFRLALTLFRPSDLLILDEPEQRLDTDKRVLVGDLLAARRDAGTTLVVATHDPPLTERLADEVLDLGWGPADE</sequence>
<dbReference type="SUPFAM" id="SSF52540">
    <property type="entry name" value="P-loop containing nucleoside triphosphate hydrolases"/>
    <property type="match status" value="1"/>
</dbReference>
<comment type="caution">
    <text evidence="4">The sequence shown here is derived from an EMBL/GenBank/DDBJ whole genome shotgun (WGS) entry which is preliminary data.</text>
</comment>